<dbReference type="OrthoDB" id="8740261at2"/>
<protein>
    <submittedName>
        <fullName evidence="9">ABC transporter permease</fullName>
    </submittedName>
</protein>
<accession>A0A3M0FWS4</accession>
<dbReference type="AlphaFoldDB" id="A0A3M0FWS4"/>
<dbReference type="EMBL" id="REFV01000012">
    <property type="protein sequence ID" value="RMB57121.1"/>
    <property type="molecule type" value="Genomic_DNA"/>
</dbReference>
<evidence type="ECO:0000313" key="9">
    <source>
        <dbReference type="EMBL" id="RMB57121.1"/>
    </source>
</evidence>
<dbReference type="GO" id="GO:0005886">
    <property type="term" value="C:plasma membrane"/>
    <property type="evidence" value="ECO:0007669"/>
    <property type="project" value="UniProtKB-SubCell"/>
</dbReference>
<dbReference type="PANTHER" id="PTHR30572">
    <property type="entry name" value="MEMBRANE COMPONENT OF TRANSPORTER-RELATED"/>
    <property type="match status" value="1"/>
</dbReference>
<evidence type="ECO:0000259" key="7">
    <source>
        <dbReference type="Pfam" id="PF02687"/>
    </source>
</evidence>
<dbReference type="InterPro" id="IPR025857">
    <property type="entry name" value="MacB_PCD"/>
</dbReference>
<dbReference type="RefSeq" id="WP_121917977.1">
    <property type="nucleotide sequence ID" value="NZ_REFV01000012.1"/>
</dbReference>
<keyword evidence="10" id="KW-1185">Reference proteome</keyword>
<feature type="domain" description="ABC3 transporter permease C-terminal" evidence="7">
    <location>
        <begin position="676"/>
        <end position="787"/>
    </location>
</feature>
<dbReference type="GO" id="GO:0022857">
    <property type="term" value="F:transmembrane transporter activity"/>
    <property type="evidence" value="ECO:0007669"/>
    <property type="project" value="TreeGrafter"/>
</dbReference>
<reference evidence="9 10" key="1">
    <citation type="submission" date="2018-10" db="EMBL/GenBank/DDBJ databases">
        <title>Dokdonia luteus sp. nov., isolated from sea water.</title>
        <authorList>
            <person name="Zhou L.Y."/>
            <person name="Du Z.J."/>
        </authorList>
    </citation>
    <scope>NUCLEOTIDE SEQUENCE [LARGE SCALE GENOMIC DNA]</scope>
    <source>
        <strain evidence="9 10">SH27</strain>
    </source>
</reference>
<feature type="domain" description="ABC3 transporter permease C-terminal" evidence="7">
    <location>
        <begin position="288"/>
        <end position="405"/>
    </location>
</feature>
<feature type="transmembrane region" description="Helical" evidence="6">
    <location>
        <begin position="338"/>
        <end position="359"/>
    </location>
</feature>
<comment type="subcellular location">
    <subcellularLocation>
        <location evidence="1">Cell membrane</location>
        <topology evidence="1">Multi-pass membrane protein</topology>
    </subcellularLocation>
</comment>
<dbReference type="InterPro" id="IPR050250">
    <property type="entry name" value="Macrolide_Exporter_MacB"/>
</dbReference>
<proteinExistence type="predicted"/>
<sequence length="796" mass="88184">MFKNHIKIAWRNLRSDPKFSVLNILGLSVGLAITLLLFLFISHERSFDTMYAQKENIQRVLLFTDGDQGEETWTNAPAALAPAIVADIPEVKKASRMYRHNFGGNAFVKAGDEQFIEKDLYWADAELFQIFNVPFLRGNGQKALDKPNAVALSQSRALQYFGTIDIIGKTLNIDNGLELEVTGVYEDLPSNSTLDAAMVGSFKTLNFYKNPSWSNSSFETYIYTVDNTNIDEVVSKIQTTLNKNVVKEDQWYSFGLQPLEEVHLYSGGYLDSYSKRDGDINEVRNLTLLAFLILIIACINYMNLTTARSQKRTKDVGISKTLGASTQSLILRFYTETFLITGIAIALGIVLTIVALPFFNDITSRTIVVAEVLSPTFLFLLLGVWIITTLVAGSYPALHLSKFSPKEIMNPSPARKGAAKLVRKGLVVVQFAASVILIVSVAVMYKQMTFMQTKDLGFNPNQVLAINATVALENKSEDALLNKFKNNPIVQSVSLAQGYPGLGVSGRTLRKNDQDESGTNLQTNHSDAAIVDVLNLKLLAGQPLPRVKQRSDTIVEVLLNKKAVAYLGLSPEEAIGKKINAQLGSNAYIRGVVDDFNFTSLRAPIGAYAFHNRPIGEYKNYLLVRFRESDLSTTLSTFEADFKEIIPGGAFDYSFLDKNTEKLYEAEQRTAQIGLIFSILAIFVACLGLFGLAAFTAEQRDKEIGIRKVLGASVFGITKLLSTDFIKLVGIALIIAFPLAYYVMNNWLQEFAYRISIGWEPFIFTGLCALFVALLTVSLQSIKAALRNPIGALRKE</sequence>
<comment type="caution">
    <text evidence="9">The sequence shown here is derived from an EMBL/GenBank/DDBJ whole genome shotgun (WGS) entry which is preliminary data.</text>
</comment>
<feature type="transmembrane region" description="Helical" evidence="6">
    <location>
        <begin position="421"/>
        <end position="445"/>
    </location>
</feature>
<evidence type="ECO:0000313" key="10">
    <source>
        <dbReference type="Proteomes" id="UP000281985"/>
    </source>
</evidence>
<evidence type="ECO:0000256" key="6">
    <source>
        <dbReference type="SAM" id="Phobius"/>
    </source>
</evidence>
<dbReference type="Proteomes" id="UP000281985">
    <property type="component" value="Unassembled WGS sequence"/>
</dbReference>
<evidence type="ECO:0000256" key="3">
    <source>
        <dbReference type="ARBA" id="ARBA00022692"/>
    </source>
</evidence>
<evidence type="ECO:0000256" key="4">
    <source>
        <dbReference type="ARBA" id="ARBA00022989"/>
    </source>
</evidence>
<dbReference type="PANTHER" id="PTHR30572:SF18">
    <property type="entry name" value="ABC-TYPE MACROLIDE FAMILY EXPORT SYSTEM PERMEASE COMPONENT 2"/>
    <property type="match status" value="1"/>
</dbReference>
<feature type="transmembrane region" description="Helical" evidence="6">
    <location>
        <begin position="21"/>
        <end position="41"/>
    </location>
</feature>
<dbReference type="Pfam" id="PF02687">
    <property type="entry name" value="FtsX"/>
    <property type="match status" value="2"/>
</dbReference>
<evidence type="ECO:0000256" key="2">
    <source>
        <dbReference type="ARBA" id="ARBA00022475"/>
    </source>
</evidence>
<feature type="transmembrane region" description="Helical" evidence="6">
    <location>
        <begin position="725"/>
        <end position="743"/>
    </location>
</feature>
<dbReference type="InterPro" id="IPR003838">
    <property type="entry name" value="ABC3_permease_C"/>
</dbReference>
<feature type="transmembrane region" description="Helical" evidence="6">
    <location>
        <begin position="673"/>
        <end position="697"/>
    </location>
</feature>
<evidence type="ECO:0000256" key="1">
    <source>
        <dbReference type="ARBA" id="ARBA00004651"/>
    </source>
</evidence>
<feature type="transmembrane region" description="Helical" evidence="6">
    <location>
        <begin position="286"/>
        <end position="304"/>
    </location>
</feature>
<dbReference type="Pfam" id="PF12704">
    <property type="entry name" value="MacB_PCD"/>
    <property type="match status" value="1"/>
</dbReference>
<keyword evidence="4 6" id="KW-1133">Transmembrane helix</keyword>
<feature type="domain" description="MacB-like periplasmic core" evidence="8">
    <location>
        <begin position="20"/>
        <end position="239"/>
    </location>
</feature>
<keyword evidence="3 6" id="KW-0812">Transmembrane</keyword>
<feature type="transmembrane region" description="Helical" evidence="6">
    <location>
        <begin position="763"/>
        <end position="786"/>
    </location>
</feature>
<gene>
    <name evidence="9" type="ORF">EAX61_12180</name>
</gene>
<keyword evidence="5 6" id="KW-0472">Membrane</keyword>
<evidence type="ECO:0000259" key="8">
    <source>
        <dbReference type="Pfam" id="PF12704"/>
    </source>
</evidence>
<keyword evidence="2" id="KW-1003">Cell membrane</keyword>
<organism evidence="9 10">
    <name type="scientific">Dokdonia sinensis</name>
    <dbReference type="NCBI Taxonomy" id="2479847"/>
    <lineage>
        <taxon>Bacteria</taxon>
        <taxon>Pseudomonadati</taxon>
        <taxon>Bacteroidota</taxon>
        <taxon>Flavobacteriia</taxon>
        <taxon>Flavobacteriales</taxon>
        <taxon>Flavobacteriaceae</taxon>
        <taxon>Dokdonia</taxon>
    </lineage>
</organism>
<name>A0A3M0FWS4_9FLAO</name>
<evidence type="ECO:0000256" key="5">
    <source>
        <dbReference type="ARBA" id="ARBA00023136"/>
    </source>
</evidence>